<feature type="compositionally biased region" description="Polar residues" evidence="1">
    <location>
        <begin position="436"/>
        <end position="463"/>
    </location>
</feature>
<feature type="region of interest" description="Disordered" evidence="1">
    <location>
        <begin position="409"/>
        <end position="511"/>
    </location>
</feature>
<keyword evidence="3" id="KW-1185">Reference proteome</keyword>
<feature type="non-terminal residue" evidence="2">
    <location>
        <position position="1"/>
    </location>
</feature>
<dbReference type="PANTHER" id="PTHR24330">
    <property type="entry name" value="HOMEOBOX PROTEIN BARH-LIKE"/>
    <property type="match status" value="1"/>
</dbReference>
<feature type="compositionally biased region" description="Polar residues" evidence="1">
    <location>
        <begin position="157"/>
        <end position="168"/>
    </location>
</feature>
<accession>A0A9P6JG64</accession>
<reference evidence="2" key="1">
    <citation type="journal article" date="2020" name="Fungal Divers.">
        <title>Resolving the Mortierellaceae phylogeny through synthesis of multi-gene phylogenetics and phylogenomics.</title>
        <authorList>
            <person name="Vandepol N."/>
            <person name="Liber J."/>
            <person name="Desiro A."/>
            <person name="Na H."/>
            <person name="Kennedy M."/>
            <person name="Barry K."/>
            <person name="Grigoriev I.V."/>
            <person name="Miller A.N."/>
            <person name="O'Donnell K."/>
            <person name="Stajich J.E."/>
            <person name="Bonito G."/>
        </authorList>
    </citation>
    <scope>NUCLEOTIDE SEQUENCE</scope>
    <source>
        <strain evidence="2">MES-2147</strain>
    </source>
</reference>
<feature type="compositionally biased region" description="Polar residues" evidence="1">
    <location>
        <begin position="472"/>
        <end position="485"/>
    </location>
</feature>
<dbReference type="EMBL" id="JAAAHW010004617">
    <property type="protein sequence ID" value="KAF9972810.1"/>
    <property type="molecule type" value="Genomic_DNA"/>
</dbReference>
<feature type="compositionally biased region" description="Low complexity" evidence="1">
    <location>
        <begin position="204"/>
        <end position="213"/>
    </location>
</feature>
<name>A0A9P6JG64_9FUNG</name>
<feature type="compositionally biased region" description="Acidic residues" evidence="1">
    <location>
        <begin position="117"/>
        <end position="148"/>
    </location>
</feature>
<gene>
    <name evidence="2" type="ORF">BGZ65_009592</name>
</gene>
<evidence type="ECO:0000313" key="3">
    <source>
        <dbReference type="Proteomes" id="UP000749646"/>
    </source>
</evidence>
<feature type="compositionally biased region" description="Low complexity" evidence="1">
    <location>
        <begin position="171"/>
        <end position="189"/>
    </location>
</feature>
<protein>
    <submittedName>
        <fullName evidence="2">Uncharacterized protein</fullName>
    </submittedName>
</protein>
<feature type="compositionally biased region" description="Polar residues" evidence="1">
    <location>
        <begin position="409"/>
        <end position="419"/>
    </location>
</feature>
<sequence>SSLPHSPTAASNLPAHQQSIQLFNKYLERQQYQWQQQQQQQHDNHLFQYQHLQHSQLRSTPYLYKQQHQDATKGTEATETTGECFLQFQVPPPELNTSLPHGIAWGLQQHGHRHDDGDDQDQSEIDDEVEDMDEDEADGDADEDDEEEAIRVFLKTSKMTSSSPSYHPQLSEASAAEASSAATATTSSSHQETPQHSHITMTSQQQHQQQQQQHFVLGWPQTIEPAKTVAIDMWRRSLMRSPQTSEPANVANMDGKRRDSIEFTTATTAATATTTHLPKVEQQHQNDHQGSINVVADPLASPVSLTTKQNRLRWPLSFKDPYIRPRLTTSWTGNSGKGRALDGGVINFGNSQQRKRLLHAQAHGNDNLPRDTFIAYSDSRGSYGGESVSEAGSGIAATNTIPAPATSRFLQRQHQSQNPKDARIQESEAVHAAKTSIGNTGFFSRWQKAQPSSTAGSATNRDSLTALPPGSPGSSRNSFPSLLSNRDSDLANFGTTSHRDRGSFSTSFYTW</sequence>
<feature type="compositionally biased region" description="Basic and acidic residues" evidence="1">
    <location>
        <begin position="420"/>
        <end position="431"/>
    </location>
</feature>
<dbReference type="AlphaFoldDB" id="A0A9P6JG64"/>
<dbReference type="OrthoDB" id="2412252at2759"/>
<feature type="compositionally biased region" description="Polar residues" evidence="1">
    <location>
        <begin position="190"/>
        <end position="203"/>
    </location>
</feature>
<evidence type="ECO:0000256" key="1">
    <source>
        <dbReference type="SAM" id="MobiDB-lite"/>
    </source>
</evidence>
<evidence type="ECO:0000313" key="2">
    <source>
        <dbReference type="EMBL" id="KAF9972810.1"/>
    </source>
</evidence>
<feature type="non-terminal residue" evidence="2">
    <location>
        <position position="511"/>
    </location>
</feature>
<organism evidence="2 3">
    <name type="scientific">Modicella reniformis</name>
    <dbReference type="NCBI Taxonomy" id="1440133"/>
    <lineage>
        <taxon>Eukaryota</taxon>
        <taxon>Fungi</taxon>
        <taxon>Fungi incertae sedis</taxon>
        <taxon>Mucoromycota</taxon>
        <taxon>Mortierellomycotina</taxon>
        <taxon>Mortierellomycetes</taxon>
        <taxon>Mortierellales</taxon>
        <taxon>Mortierellaceae</taxon>
        <taxon>Modicella</taxon>
    </lineage>
</organism>
<dbReference type="InterPro" id="IPR052145">
    <property type="entry name" value="Mediator/Homeobox_domain"/>
</dbReference>
<comment type="caution">
    <text evidence="2">The sequence shown here is derived from an EMBL/GenBank/DDBJ whole genome shotgun (WGS) entry which is preliminary data.</text>
</comment>
<feature type="region of interest" description="Disordered" evidence="1">
    <location>
        <begin position="108"/>
        <end position="213"/>
    </location>
</feature>
<proteinExistence type="predicted"/>
<dbReference type="Proteomes" id="UP000749646">
    <property type="component" value="Unassembled WGS sequence"/>
</dbReference>